<reference evidence="1 2" key="1">
    <citation type="journal article" date="2012" name="PLoS Pathog.">
        <title>Diverse lifestyles and strategies of plant pathogenesis encoded in the genomes of eighteen Dothideomycetes fungi.</title>
        <authorList>
            <person name="Ohm R.A."/>
            <person name="Feau N."/>
            <person name="Henrissat B."/>
            <person name="Schoch C.L."/>
            <person name="Horwitz B.A."/>
            <person name="Barry K.W."/>
            <person name="Condon B.J."/>
            <person name="Copeland A.C."/>
            <person name="Dhillon B."/>
            <person name="Glaser F."/>
            <person name="Hesse C.N."/>
            <person name="Kosti I."/>
            <person name="LaButti K."/>
            <person name="Lindquist E.A."/>
            <person name="Lucas S."/>
            <person name="Salamov A.A."/>
            <person name="Bradshaw R.E."/>
            <person name="Ciuffetti L."/>
            <person name="Hamelin R.C."/>
            <person name="Kema G.H.J."/>
            <person name="Lawrence C."/>
            <person name="Scott J.A."/>
            <person name="Spatafora J.W."/>
            <person name="Turgeon B.G."/>
            <person name="de Wit P.J.G.M."/>
            <person name="Zhong S."/>
            <person name="Goodwin S.B."/>
            <person name="Grigoriev I.V."/>
        </authorList>
    </citation>
    <scope>NUCLEOTIDE SEQUENCE [LARGE SCALE GENOMIC DNA]</scope>
    <source>
        <strain evidence="1 2">UAMH 10762</strain>
    </source>
</reference>
<organism evidence="1 2">
    <name type="scientific">Baudoinia panamericana (strain UAMH 10762)</name>
    <name type="common">Angels' share fungus</name>
    <name type="synonym">Baudoinia compniacensis (strain UAMH 10762)</name>
    <dbReference type="NCBI Taxonomy" id="717646"/>
    <lineage>
        <taxon>Eukaryota</taxon>
        <taxon>Fungi</taxon>
        <taxon>Dikarya</taxon>
        <taxon>Ascomycota</taxon>
        <taxon>Pezizomycotina</taxon>
        <taxon>Dothideomycetes</taxon>
        <taxon>Dothideomycetidae</taxon>
        <taxon>Mycosphaerellales</taxon>
        <taxon>Teratosphaeriaceae</taxon>
        <taxon>Baudoinia</taxon>
    </lineage>
</organism>
<dbReference type="EMBL" id="KB445554">
    <property type="protein sequence ID" value="EMC96949.1"/>
    <property type="molecule type" value="Genomic_DNA"/>
</dbReference>
<dbReference type="KEGG" id="bcom:BAUCODRAFT_23366"/>
<dbReference type="AlphaFoldDB" id="M2NCP1"/>
<sequence length="176" mass="19147">MTLEEVFANLCWPPTRLNLATASEEAHKGTDAASLGAGLIAESHAGDTYCSKLSAENCPDTMDFSITRSTTTAATSSIKEGCSCLRPACHHGKGKANSTDDQQVHSVYRQRFHQRQPTLQAGHCVPQHARSKPYRLRIEDALYDLPGWFGSAPVDGAFTGYVCVAVSRTRAFVKRC</sequence>
<keyword evidence="2" id="KW-1185">Reference proteome</keyword>
<dbReference type="HOGENOM" id="CLU_1524869_0_0_1"/>
<gene>
    <name evidence="1" type="ORF">BAUCODRAFT_23366</name>
</gene>
<protein>
    <submittedName>
        <fullName evidence="1">Uncharacterized protein</fullName>
    </submittedName>
</protein>
<accession>M2NCP1</accession>
<dbReference type="Proteomes" id="UP000011761">
    <property type="component" value="Unassembled WGS sequence"/>
</dbReference>
<evidence type="ECO:0000313" key="2">
    <source>
        <dbReference type="Proteomes" id="UP000011761"/>
    </source>
</evidence>
<proteinExistence type="predicted"/>
<dbReference type="GeneID" id="19110019"/>
<name>M2NCP1_BAUPA</name>
<dbReference type="RefSeq" id="XP_007675111.1">
    <property type="nucleotide sequence ID" value="XM_007676921.1"/>
</dbReference>
<evidence type="ECO:0000313" key="1">
    <source>
        <dbReference type="EMBL" id="EMC96949.1"/>
    </source>
</evidence>